<dbReference type="EMBL" id="JFHC01000046">
    <property type="protein sequence ID" value="KDR40114.1"/>
    <property type="molecule type" value="Genomic_DNA"/>
</dbReference>
<dbReference type="PANTHER" id="PTHR12993">
    <property type="entry name" value="N-ACETYLGLUCOSAMINYL-PHOSPHATIDYLINOSITOL DE-N-ACETYLASE-RELATED"/>
    <property type="match status" value="1"/>
</dbReference>
<dbReference type="Proteomes" id="UP000027466">
    <property type="component" value="Unassembled WGS sequence"/>
</dbReference>
<sequence>MATVISKTHKDRVLAGTGTPESSWQNWARLGALPEVKPAELVPPGARAVVVAPHPDDEVLGTGGLLAHLSALGRRVLIVAVTDGTASHPDSPAWPVERLAAVRPQETREALQRLHMRQVQLARLGLPDGGGKRFEAQLAASLADHLGPGDVVFGTWRHDGHPDHEAVGRAVSMVAGSLDVPFVEVPVWTWHWATPEDPRVPWSRARRIVLDAATHARKLHAVEAFRSQMEPDVATGRAPILPDHVLARLTRPYEVVLI</sequence>
<dbReference type="InterPro" id="IPR003737">
    <property type="entry name" value="GlcNAc_PI_deacetylase-related"/>
</dbReference>
<protein>
    <submittedName>
        <fullName evidence="2">Acetylglucosaminylphosphatidylinositol deacetylase</fullName>
    </submittedName>
</protein>
<dbReference type="AlphaFoldDB" id="A0A069PJL6"/>
<name>A0A069PJL6_9BURK</name>
<dbReference type="InterPro" id="IPR024078">
    <property type="entry name" value="LmbE-like_dom_sf"/>
</dbReference>
<dbReference type="RefSeq" id="WP_035942354.1">
    <property type="nucleotide sequence ID" value="NZ_CADFFX010000003.1"/>
</dbReference>
<dbReference type="Gene3D" id="3.40.50.10320">
    <property type="entry name" value="LmbE-like"/>
    <property type="match status" value="1"/>
</dbReference>
<reference evidence="2 3" key="1">
    <citation type="submission" date="2014-03" db="EMBL/GenBank/DDBJ databases">
        <title>Draft Genome Sequences of Four Burkholderia Strains.</title>
        <authorList>
            <person name="Liu X.Y."/>
            <person name="Li C.X."/>
            <person name="Xu J.H."/>
        </authorList>
    </citation>
    <scope>NUCLEOTIDE SEQUENCE [LARGE SCALE GENOMIC DNA]</scope>
    <source>
        <strain evidence="2 3">DSM 50014</strain>
    </source>
</reference>
<organism evidence="2 3">
    <name type="scientific">Caballeronia glathei</name>
    <dbReference type="NCBI Taxonomy" id="60547"/>
    <lineage>
        <taxon>Bacteria</taxon>
        <taxon>Pseudomonadati</taxon>
        <taxon>Pseudomonadota</taxon>
        <taxon>Betaproteobacteria</taxon>
        <taxon>Burkholderiales</taxon>
        <taxon>Burkholderiaceae</taxon>
        <taxon>Caballeronia</taxon>
    </lineage>
</organism>
<feature type="region of interest" description="Disordered" evidence="1">
    <location>
        <begin position="1"/>
        <end position="20"/>
    </location>
</feature>
<gene>
    <name evidence="2" type="ORF">BG61_27720</name>
</gene>
<dbReference type="PANTHER" id="PTHR12993:SF29">
    <property type="entry name" value="BLR3841 PROTEIN"/>
    <property type="match status" value="1"/>
</dbReference>
<dbReference type="Pfam" id="PF02585">
    <property type="entry name" value="PIG-L"/>
    <property type="match status" value="1"/>
</dbReference>
<accession>A0A069PJL6</accession>
<evidence type="ECO:0000256" key="1">
    <source>
        <dbReference type="SAM" id="MobiDB-lite"/>
    </source>
</evidence>
<evidence type="ECO:0000313" key="3">
    <source>
        <dbReference type="Proteomes" id="UP000027466"/>
    </source>
</evidence>
<comment type="caution">
    <text evidence="2">The sequence shown here is derived from an EMBL/GenBank/DDBJ whole genome shotgun (WGS) entry which is preliminary data.</text>
</comment>
<dbReference type="GO" id="GO:0016811">
    <property type="term" value="F:hydrolase activity, acting on carbon-nitrogen (but not peptide) bonds, in linear amides"/>
    <property type="evidence" value="ECO:0007669"/>
    <property type="project" value="TreeGrafter"/>
</dbReference>
<proteinExistence type="predicted"/>
<keyword evidence="3" id="KW-1185">Reference proteome</keyword>
<dbReference type="SUPFAM" id="SSF102588">
    <property type="entry name" value="LmbE-like"/>
    <property type="match status" value="1"/>
</dbReference>
<evidence type="ECO:0000313" key="2">
    <source>
        <dbReference type="EMBL" id="KDR40114.1"/>
    </source>
</evidence>